<keyword evidence="4 6" id="KW-0560">Oxidoreductase</keyword>
<dbReference type="EMBL" id="CAJHCQ010000010">
    <property type="protein sequence ID" value="CAD6543104.1"/>
    <property type="molecule type" value="Genomic_DNA"/>
</dbReference>
<proteinExistence type="predicted"/>
<name>A0ABN7HXI2_9BURK</name>
<dbReference type="Gene3D" id="3.90.700.10">
    <property type="entry name" value="Succinate dehydrogenase/fumarate reductase flavoprotein, catalytic domain"/>
    <property type="match status" value="1"/>
</dbReference>
<evidence type="ECO:0000259" key="5">
    <source>
        <dbReference type="Pfam" id="PF00890"/>
    </source>
</evidence>
<dbReference type="PANTHER" id="PTHR43400">
    <property type="entry name" value="FUMARATE REDUCTASE"/>
    <property type="match status" value="1"/>
</dbReference>
<evidence type="ECO:0000256" key="1">
    <source>
        <dbReference type="ARBA" id="ARBA00001974"/>
    </source>
</evidence>
<dbReference type="SUPFAM" id="SSF51905">
    <property type="entry name" value="FAD/NAD(P)-binding domain"/>
    <property type="match status" value="1"/>
</dbReference>
<evidence type="ECO:0000256" key="2">
    <source>
        <dbReference type="ARBA" id="ARBA00022630"/>
    </source>
</evidence>
<keyword evidence="2" id="KW-0285">Flavoprotein</keyword>
<evidence type="ECO:0000313" key="7">
    <source>
        <dbReference type="Proteomes" id="UP000656319"/>
    </source>
</evidence>
<keyword evidence="3" id="KW-0274">FAD</keyword>
<dbReference type="Proteomes" id="UP000656319">
    <property type="component" value="Unassembled WGS sequence"/>
</dbReference>
<protein>
    <submittedName>
        <fullName evidence="6">Fumarate reductase flavoprotein subunit</fullName>
        <ecNumber evidence="6">1.3.5.4</ecNumber>
    </submittedName>
</protein>
<comment type="caution">
    <text evidence="6">The sequence shown here is derived from an EMBL/GenBank/DDBJ whole genome shotgun (WGS) entry which is preliminary data.</text>
</comment>
<dbReference type="InterPro" id="IPR036188">
    <property type="entry name" value="FAD/NAD-bd_sf"/>
</dbReference>
<dbReference type="InterPro" id="IPR027477">
    <property type="entry name" value="Succ_DH/fumarate_Rdtase_cat_sf"/>
</dbReference>
<dbReference type="Pfam" id="PF00890">
    <property type="entry name" value="FAD_binding_2"/>
    <property type="match status" value="1"/>
</dbReference>
<accession>A0ABN7HXI2</accession>
<evidence type="ECO:0000313" key="6">
    <source>
        <dbReference type="EMBL" id="CAD6543104.1"/>
    </source>
</evidence>
<comment type="cofactor">
    <cofactor evidence="1">
        <name>FAD</name>
        <dbReference type="ChEBI" id="CHEBI:57692"/>
    </cofactor>
</comment>
<dbReference type="GO" id="GO:0016491">
    <property type="term" value="F:oxidoreductase activity"/>
    <property type="evidence" value="ECO:0007669"/>
    <property type="project" value="UniProtKB-KW"/>
</dbReference>
<reference evidence="6 7" key="1">
    <citation type="submission" date="2020-10" db="EMBL/GenBank/DDBJ databases">
        <authorList>
            <person name="Peeters C."/>
        </authorList>
    </citation>
    <scope>NUCLEOTIDE SEQUENCE [LARGE SCALE GENOMIC DNA]</scope>
    <source>
        <strain evidence="6 7">LMG 27952</strain>
    </source>
</reference>
<dbReference type="Gene3D" id="3.50.50.60">
    <property type="entry name" value="FAD/NAD(P)-binding domain"/>
    <property type="match status" value="1"/>
</dbReference>
<organism evidence="6 7">
    <name type="scientific">Paraburkholderia hiiakae</name>
    <dbReference type="NCBI Taxonomy" id="1081782"/>
    <lineage>
        <taxon>Bacteria</taxon>
        <taxon>Pseudomonadati</taxon>
        <taxon>Pseudomonadota</taxon>
        <taxon>Betaproteobacteria</taxon>
        <taxon>Burkholderiales</taxon>
        <taxon>Burkholderiaceae</taxon>
        <taxon>Paraburkholderia</taxon>
    </lineage>
</organism>
<dbReference type="InterPro" id="IPR050315">
    <property type="entry name" value="FAD-oxidoreductase_2"/>
</dbReference>
<dbReference type="NCBIfam" id="NF006130">
    <property type="entry name" value="PRK08274.1"/>
    <property type="match status" value="1"/>
</dbReference>
<dbReference type="PANTHER" id="PTHR43400:SF7">
    <property type="entry name" value="FAD-DEPENDENT OXIDOREDUCTASE 2 FAD BINDING DOMAIN-CONTAINING PROTEIN"/>
    <property type="match status" value="1"/>
</dbReference>
<keyword evidence="7" id="KW-1185">Reference proteome</keyword>
<dbReference type="SUPFAM" id="SSF56425">
    <property type="entry name" value="Succinate dehydrogenase/fumarate reductase flavoprotein, catalytic domain"/>
    <property type="match status" value="1"/>
</dbReference>
<dbReference type="EC" id="1.3.5.4" evidence="6"/>
<dbReference type="InterPro" id="IPR003953">
    <property type="entry name" value="FAD-dep_OxRdtase_2_FAD-bd"/>
</dbReference>
<sequence>MTDYDVIVVGAGNAALAAAVSARENGAQRVVVLEKAPRGMRGGNTHWSGGVLRFAFDDPREIGPLLPGVEKEFEDFYAGINPYTRDDFHGDLMRVTSGQTDPVLSRVLVDNSKDTVFWMHETGQIRMEPAVSLTGVRKGNQIIWARGLVVRAEHEGVGLSRGWFAAVERLGVEVRYGAAVTAILQDASGRVCGVRVRDDEGIHTLNSRSVVLGCGGFEANVQMRTQHIGPLVGGAKVRGTPHNQGDGLRMAMEIGAMPWGQWSGCHATPISADWGNFAPREMTDRSNRLSYLYGVMINRNGLRFVDEGEDGAMFTYAKYGRAILAEPGAKVYQLFDSQTVHLLEPRYATSEPIKADTLEALIAQIDIDDKAQALRTVQAYNAAAHDAADGFDPTGKDGLATRGLSPDKTNWALKLDKAPFYAYSATGGITFTFGGLKIDDQARVIGTDWRPIPGLTACGEMVGGLFYDNYPAGTGLVSGATFGRIAGRTSARS</sequence>
<evidence type="ECO:0000256" key="3">
    <source>
        <dbReference type="ARBA" id="ARBA00022827"/>
    </source>
</evidence>
<gene>
    <name evidence="6" type="ORF">LMG27952_03989</name>
</gene>
<dbReference type="RefSeq" id="WP_201697623.1">
    <property type="nucleotide sequence ID" value="NZ_CAJHCQ010000010.1"/>
</dbReference>
<feature type="domain" description="FAD-dependent oxidoreductase 2 FAD-binding" evidence="5">
    <location>
        <begin position="5"/>
        <end position="471"/>
    </location>
</feature>
<evidence type="ECO:0000256" key="4">
    <source>
        <dbReference type="ARBA" id="ARBA00023002"/>
    </source>
</evidence>